<protein>
    <submittedName>
        <fullName evidence="3">Uncharacterized protein</fullName>
    </submittedName>
</protein>
<dbReference type="PROSITE" id="PS00018">
    <property type="entry name" value="EF_HAND_1"/>
    <property type="match status" value="1"/>
</dbReference>
<keyword evidence="2" id="KW-1133">Transmembrane helix</keyword>
<evidence type="ECO:0000313" key="4">
    <source>
        <dbReference type="Proteomes" id="UP000054241"/>
    </source>
</evidence>
<feature type="region of interest" description="Disordered" evidence="1">
    <location>
        <begin position="78"/>
        <end position="98"/>
    </location>
</feature>
<evidence type="ECO:0000256" key="1">
    <source>
        <dbReference type="SAM" id="MobiDB-lite"/>
    </source>
</evidence>
<keyword evidence="4" id="KW-1185">Reference proteome</keyword>
<dbReference type="Proteomes" id="UP000054241">
    <property type="component" value="Unassembled WGS sequence"/>
</dbReference>
<accession>A0A101NQM9</accession>
<evidence type="ECO:0000313" key="3">
    <source>
        <dbReference type="EMBL" id="KUM97588.1"/>
    </source>
</evidence>
<gene>
    <name evidence="3" type="ORF">AQI88_06585</name>
</gene>
<dbReference type="InterPro" id="IPR018247">
    <property type="entry name" value="EF_Hand_1_Ca_BS"/>
</dbReference>
<dbReference type="OrthoDB" id="4213889at2"/>
<evidence type="ECO:0000256" key="2">
    <source>
        <dbReference type="SAM" id="Phobius"/>
    </source>
</evidence>
<keyword evidence="2" id="KW-0472">Membrane</keyword>
<dbReference type="EMBL" id="LMWL01000009">
    <property type="protein sequence ID" value="KUM97588.1"/>
    <property type="molecule type" value="Genomic_DNA"/>
</dbReference>
<organism evidence="3 4">
    <name type="scientific">Streptomyces cellostaticus</name>
    <dbReference type="NCBI Taxonomy" id="67285"/>
    <lineage>
        <taxon>Bacteria</taxon>
        <taxon>Bacillati</taxon>
        <taxon>Actinomycetota</taxon>
        <taxon>Actinomycetes</taxon>
        <taxon>Kitasatosporales</taxon>
        <taxon>Streptomycetaceae</taxon>
        <taxon>Streptomyces</taxon>
    </lineage>
</organism>
<name>A0A101NQM9_9ACTN</name>
<keyword evidence="2" id="KW-0812">Transmembrane</keyword>
<reference evidence="3 4" key="1">
    <citation type="submission" date="2015-10" db="EMBL/GenBank/DDBJ databases">
        <title>Draft genome sequence of Streptomyces cellostaticus DSM 40189, type strain for the species Streptomyces cellostaticus.</title>
        <authorList>
            <person name="Ruckert C."/>
            <person name="Winkler A."/>
            <person name="Kalinowski J."/>
            <person name="Kampfer P."/>
            <person name="Glaeser S."/>
        </authorList>
    </citation>
    <scope>NUCLEOTIDE SEQUENCE [LARGE SCALE GENOMIC DNA]</scope>
    <source>
        <strain evidence="3 4">DSM 40189</strain>
    </source>
</reference>
<dbReference type="AlphaFoldDB" id="A0A101NQM9"/>
<sequence length="275" mass="29842">MMSADRNGNHDMSQTDIAFLLADAADEVEIGAAPVQAVIRGGRRRRARRWAVASATALVVAGTTGALAVTGLPGGGHADRQANVANPPASPEARHVYEPQETELSRGMFKGKPWYVDMQVWGAPRNEDEAARQYDAMAARGIEPVDDKPAALIGKTSYFVTRKYGSQRPRQFLFDSRQKLERLSGRDLQFATNPLDDTSDPHGDRVAVGAVAKTAREVTCFWKDGTTTLVKRGPVVYEHNLPKPAIVPVAGYPTANWFVCVAPERTGAKTAEVTK</sequence>
<comment type="caution">
    <text evidence="3">The sequence shown here is derived from an EMBL/GenBank/DDBJ whole genome shotgun (WGS) entry which is preliminary data.</text>
</comment>
<feature type="transmembrane region" description="Helical" evidence="2">
    <location>
        <begin position="50"/>
        <end position="72"/>
    </location>
</feature>
<proteinExistence type="predicted"/>
<dbReference type="STRING" id="67285.AQI88_06585"/>